<dbReference type="Proteomes" id="UP000275846">
    <property type="component" value="Unassembled WGS sequence"/>
</dbReference>
<accession>A0A183SSI4</accession>
<organism evidence="3">
    <name type="scientific">Schistocephalus solidus</name>
    <name type="common">Tapeworm</name>
    <dbReference type="NCBI Taxonomy" id="70667"/>
    <lineage>
        <taxon>Eukaryota</taxon>
        <taxon>Metazoa</taxon>
        <taxon>Spiralia</taxon>
        <taxon>Lophotrochozoa</taxon>
        <taxon>Platyhelminthes</taxon>
        <taxon>Cestoda</taxon>
        <taxon>Eucestoda</taxon>
        <taxon>Diphyllobothriidea</taxon>
        <taxon>Diphyllobothriidae</taxon>
        <taxon>Schistocephalus</taxon>
    </lineage>
</organism>
<proteinExistence type="predicted"/>
<reference evidence="3" key="1">
    <citation type="submission" date="2016-06" db="UniProtKB">
        <authorList>
            <consortium name="WormBaseParasite"/>
        </authorList>
    </citation>
    <scope>IDENTIFICATION</scope>
</reference>
<dbReference type="EMBL" id="UYSU01034026">
    <property type="protein sequence ID" value="VDL93567.1"/>
    <property type="molecule type" value="Genomic_DNA"/>
</dbReference>
<gene>
    <name evidence="1" type="ORF">SSLN_LOCUS7182</name>
</gene>
<evidence type="ECO:0000313" key="1">
    <source>
        <dbReference type="EMBL" id="VDL93567.1"/>
    </source>
</evidence>
<evidence type="ECO:0000313" key="3">
    <source>
        <dbReference type="WBParaSite" id="SSLN_0000741701-mRNA-1"/>
    </source>
</evidence>
<dbReference type="AlphaFoldDB" id="A0A183SSI4"/>
<reference evidence="1 2" key="2">
    <citation type="submission" date="2018-11" db="EMBL/GenBank/DDBJ databases">
        <authorList>
            <consortium name="Pathogen Informatics"/>
        </authorList>
    </citation>
    <scope>NUCLEOTIDE SEQUENCE [LARGE SCALE GENOMIC DNA]</scope>
    <source>
        <strain evidence="1 2">NST_G2</strain>
    </source>
</reference>
<dbReference type="OrthoDB" id="9970574at2759"/>
<evidence type="ECO:0000313" key="2">
    <source>
        <dbReference type="Proteomes" id="UP000275846"/>
    </source>
</evidence>
<protein>
    <submittedName>
        <fullName evidence="3">LITAF domain-containing protein</fullName>
    </submittedName>
</protein>
<sequence>MDLFGHMHIHDSGIHRDVDNTDAPCTPPSPAYLTATSIPTTTNDKPPAPLDFFCPHCARNFTSRIGLSVTCESIPWKLANQCLGLRRTVDAPASTAFTAPAHSHTAWAY</sequence>
<dbReference type="WBParaSite" id="SSLN_0000741701-mRNA-1">
    <property type="protein sequence ID" value="SSLN_0000741701-mRNA-1"/>
    <property type="gene ID" value="SSLN_0000741701"/>
</dbReference>
<keyword evidence="2" id="KW-1185">Reference proteome</keyword>
<name>A0A183SSI4_SCHSO</name>